<gene>
    <name evidence="2" type="ORF">PVAP13_1NG121019</name>
</gene>
<protein>
    <submittedName>
        <fullName evidence="2">Uncharacterized protein</fullName>
    </submittedName>
</protein>
<dbReference type="Proteomes" id="UP000823388">
    <property type="component" value="Chromosome 1N"/>
</dbReference>
<comment type="caution">
    <text evidence="2">The sequence shown here is derived from an EMBL/GenBank/DDBJ whole genome shotgun (WGS) entry which is preliminary data.</text>
</comment>
<evidence type="ECO:0000313" key="3">
    <source>
        <dbReference type="Proteomes" id="UP000823388"/>
    </source>
</evidence>
<evidence type="ECO:0000256" key="1">
    <source>
        <dbReference type="SAM" id="MobiDB-lite"/>
    </source>
</evidence>
<organism evidence="2 3">
    <name type="scientific">Panicum virgatum</name>
    <name type="common">Blackwell switchgrass</name>
    <dbReference type="NCBI Taxonomy" id="38727"/>
    <lineage>
        <taxon>Eukaryota</taxon>
        <taxon>Viridiplantae</taxon>
        <taxon>Streptophyta</taxon>
        <taxon>Embryophyta</taxon>
        <taxon>Tracheophyta</taxon>
        <taxon>Spermatophyta</taxon>
        <taxon>Magnoliopsida</taxon>
        <taxon>Liliopsida</taxon>
        <taxon>Poales</taxon>
        <taxon>Poaceae</taxon>
        <taxon>PACMAD clade</taxon>
        <taxon>Panicoideae</taxon>
        <taxon>Panicodae</taxon>
        <taxon>Paniceae</taxon>
        <taxon>Panicinae</taxon>
        <taxon>Panicum</taxon>
        <taxon>Panicum sect. Hiantes</taxon>
    </lineage>
</organism>
<proteinExistence type="predicted"/>
<feature type="region of interest" description="Disordered" evidence="1">
    <location>
        <begin position="19"/>
        <end position="76"/>
    </location>
</feature>
<reference evidence="2" key="1">
    <citation type="submission" date="2020-05" db="EMBL/GenBank/DDBJ databases">
        <title>WGS assembly of Panicum virgatum.</title>
        <authorList>
            <person name="Lovell J.T."/>
            <person name="Jenkins J."/>
            <person name="Shu S."/>
            <person name="Juenger T.E."/>
            <person name="Schmutz J."/>
        </authorList>
    </citation>
    <scope>NUCLEOTIDE SEQUENCE</scope>
    <source>
        <strain evidence="2">AP13</strain>
    </source>
</reference>
<sequence length="307" mass="34174">MWCAWKVFAQMASGFGLMIEESRRSAPPNEDDKPDDDDGEEDDLDSIHDGDLNMDVDKTIPPRSSASGRGIPYEKQLTPKKGSKTVLMGDEEEIDQLHQLQESMNPEATAELSSQQAAWLGFMDQIKDGDNNADCSILLREMELADSDEEDALDEEDILVETDVMTHQPLDKPCARQLLEEFSECVSMEAAKEKPAEANQKRKTVWGPIQKDARPRRYVDDGKTILQRAEELARYKNLEVAFKCKPGTCVDGCEEDSKQGSWNVKKMEGAVQGLGRCTLGGDRGSYGQKDERTCASYLASDGCFTNV</sequence>
<feature type="compositionally biased region" description="Acidic residues" evidence="1">
    <location>
        <begin position="32"/>
        <end position="44"/>
    </location>
</feature>
<dbReference type="AlphaFoldDB" id="A0A8T0WJ30"/>
<keyword evidence="3" id="KW-1185">Reference proteome</keyword>
<name>A0A8T0WJ30_PANVG</name>
<evidence type="ECO:0000313" key="2">
    <source>
        <dbReference type="EMBL" id="KAG2649621.1"/>
    </source>
</evidence>
<dbReference type="EMBL" id="CM029038">
    <property type="protein sequence ID" value="KAG2649621.1"/>
    <property type="molecule type" value="Genomic_DNA"/>
</dbReference>
<feature type="compositionally biased region" description="Basic and acidic residues" evidence="1">
    <location>
        <begin position="45"/>
        <end position="60"/>
    </location>
</feature>
<accession>A0A8T0WJ30</accession>